<sequence>MFALCSFNSLLMNIAGNHYYMFNVQFLFYNFAVTL</sequence>
<organism evidence="1">
    <name type="scientific">Amphimedon queenslandica</name>
    <name type="common">Sponge</name>
    <dbReference type="NCBI Taxonomy" id="400682"/>
    <lineage>
        <taxon>Eukaryota</taxon>
        <taxon>Metazoa</taxon>
        <taxon>Porifera</taxon>
        <taxon>Demospongiae</taxon>
        <taxon>Heteroscleromorpha</taxon>
        <taxon>Haplosclerida</taxon>
        <taxon>Niphatidae</taxon>
        <taxon>Amphimedon</taxon>
    </lineage>
</organism>
<name>A0A1X7SWX0_AMPQE</name>
<accession>A0A1X7SWX0</accession>
<protein>
    <submittedName>
        <fullName evidence="1">Uncharacterized protein</fullName>
    </submittedName>
</protein>
<evidence type="ECO:0000313" key="1">
    <source>
        <dbReference type="EnsemblMetazoa" id="Aqu2.1.06467_001"/>
    </source>
</evidence>
<dbReference type="EnsemblMetazoa" id="Aqu2.1.06467_001">
    <property type="protein sequence ID" value="Aqu2.1.06467_001"/>
    <property type="gene ID" value="Aqu2.1.06467"/>
</dbReference>
<reference evidence="1" key="1">
    <citation type="submission" date="2017-05" db="UniProtKB">
        <authorList>
            <consortium name="EnsemblMetazoa"/>
        </authorList>
    </citation>
    <scope>IDENTIFICATION</scope>
</reference>
<dbReference type="AlphaFoldDB" id="A0A1X7SWX0"/>
<proteinExistence type="predicted"/>
<dbReference type="InParanoid" id="A0A1X7SWX0"/>